<evidence type="ECO:0000313" key="2">
    <source>
        <dbReference type="EMBL" id="AQA10860.1"/>
    </source>
</evidence>
<sequence>MTQATAQFEKWVSVSHPAPQSTVRLAPSRYRDERIHTAPDPEFPAETRALGGTDETLLVPR</sequence>
<feature type="region of interest" description="Disordered" evidence="1">
    <location>
        <begin position="1"/>
        <end position="61"/>
    </location>
</feature>
<accession>A0ABM6HAH8</accession>
<reference evidence="2 3" key="1">
    <citation type="journal article" date="2017" name="J. Biotechnol.">
        <title>The complete genome sequence of Streptomyces autolyticus CGMCC 0516, the producer of geldanamycin, autolytimycin, reblastatin and elaiophylin.</title>
        <authorList>
            <person name="Yin M."/>
            <person name="Jiang M."/>
            <person name="Ren Z."/>
            <person name="Dong Y."/>
            <person name="Lu T."/>
        </authorList>
    </citation>
    <scope>NUCLEOTIDE SEQUENCE [LARGE SCALE GENOMIC DNA]</scope>
    <source>
        <strain evidence="2 3">CGMCC0516</strain>
    </source>
</reference>
<evidence type="ECO:0000313" key="3">
    <source>
        <dbReference type="Proteomes" id="UP000187851"/>
    </source>
</evidence>
<dbReference type="RefSeq" id="WP_079256963.1">
    <property type="nucleotide sequence ID" value="NZ_CP019458.1"/>
</dbReference>
<protein>
    <submittedName>
        <fullName evidence="2">Uncharacterized protein</fullName>
    </submittedName>
</protein>
<dbReference type="EMBL" id="CP019458">
    <property type="protein sequence ID" value="AQA10860.1"/>
    <property type="molecule type" value="Genomic_DNA"/>
</dbReference>
<proteinExistence type="predicted"/>
<name>A0ABM6HAH8_9ACTN</name>
<evidence type="ECO:0000256" key="1">
    <source>
        <dbReference type="SAM" id="MobiDB-lite"/>
    </source>
</evidence>
<dbReference type="Proteomes" id="UP000187851">
    <property type="component" value="Chromosome"/>
</dbReference>
<gene>
    <name evidence="2" type="ORF">BV401_10565</name>
</gene>
<feature type="compositionally biased region" description="Basic and acidic residues" evidence="1">
    <location>
        <begin position="29"/>
        <end position="39"/>
    </location>
</feature>
<organism evidence="2 3">
    <name type="scientific">Streptomyces autolyticus</name>
    <dbReference type="NCBI Taxonomy" id="75293"/>
    <lineage>
        <taxon>Bacteria</taxon>
        <taxon>Bacillati</taxon>
        <taxon>Actinomycetota</taxon>
        <taxon>Actinomycetes</taxon>
        <taxon>Kitasatosporales</taxon>
        <taxon>Streptomycetaceae</taxon>
        <taxon>Streptomyces</taxon>
    </lineage>
</organism>
<keyword evidence="3" id="KW-1185">Reference proteome</keyword>